<evidence type="ECO:0000259" key="1">
    <source>
        <dbReference type="SMART" id="SM00933"/>
    </source>
</evidence>
<dbReference type="SMART" id="SM00933">
    <property type="entry name" value="NurA"/>
    <property type="match status" value="1"/>
</dbReference>
<dbReference type="AlphaFoldDB" id="A0A497EKD2"/>
<evidence type="ECO:0000313" key="3">
    <source>
        <dbReference type="Proteomes" id="UP000278475"/>
    </source>
</evidence>
<proteinExistence type="predicted"/>
<comment type="caution">
    <text evidence="2">The sequence shown here is derived from an EMBL/GenBank/DDBJ whole genome shotgun (WGS) entry which is preliminary data.</text>
</comment>
<name>A0A497EKD2_9CREN</name>
<dbReference type="EMBL" id="QMQV01000170">
    <property type="protein sequence ID" value="RLE46682.1"/>
    <property type="molecule type" value="Genomic_DNA"/>
</dbReference>
<reference evidence="2 3" key="1">
    <citation type="submission" date="2018-06" db="EMBL/GenBank/DDBJ databases">
        <title>Extensive metabolic versatility and redundancy in microbially diverse, dynamic hydrothermal sediments.</title>
        <authorList>
            <person name="Dombrowski N."/>
            <person name="Teske A."/>
            <person name="Baker B.J."/>
        </authorList>
    </citation>
    <scope>NUCLEOTIDE SEQUENCE [LARGE SCALE GENOMIC DNA]</scope>
    <source>
        <strain evidence="2">B66_G16</strain>
    </source>
</reference>
<dbReference type="Pfam" id="PF09376">
    <property type="entry name" value="NurA"/>
    <property type="match status" value="1"/>
</dbReference>
<organism evidence="2 3">
    <name type="scientific">Thermoproteota archaeon</name>
    <dbReference type="NCBI Taxonomy" id="2056631"/>
    <lineage>
        <taxon>Archaea</taxon>
        <taxon>Thermoproteota</taxon>
    </lineage>
</organism>
<evidence type="ECO:0000313" key="2">
    <source>
        <dbReference type="EMBL" id="RLE46682.1"/>
    </source>
</evidence>
<protein>
    <recommendedName>
        <fullName evidence="1">NurA domain-containing protein</fullName>
    </recommendedName>
</protein>
<gene>
    <name evidence="2" type="ORF">DRJ31_09755</name>
</gene>
<dbReference type="InterPro" id="IPR018977">
    <property type="entry name" value="NurA_domain"/>
</dbReference>
<feature type="domain" description="NurA" evidence="1">
    <location>
        <begin position="65"/>
        <end position="399"/>
    </location>
</feature>
<accession>A0A497EKD2</accession>
<dbReference type="Proteomes" id="UP000278475">
    <property type="component" value="Unassembled WGS sequence"/>
</dbReference>
<sequence length="433" mass="48738">MINKLINVDKIAEKLLKLSLGNVSRSLESRLENPINYRGEAEPINPIYIGDKPFYIVKDIPEFNKVIIGVDGSSRVIDTAYAFFAIATVTSYSRILGEILDHPPLPAYYILPPLNNPFIAISIDVKPGIEFKGDKYVTTTSPAGVPYTPDYNKALILDEIRTSLEISMLKQIGLHSDMIQKGGNEFIIFIDGPVYPVPNLFRQHYNLLVRGSPSRGRLDDYVASWRELLRNRFQALQILEGRNIPVVGIVKRLESSRLLLSSINYRNLLSEIGISIGDLGNDQAFIDTIIRTLIKKKHILQPYYPIIIGPIKVPAESTFLDKYLENVPSKYVYYIAIPVNRYGESRIIYTLYRVETTERSFSILENYGIEPTIPALADSIGSGTTIPLSILYADKRSKGISRSLANILARNLEAYGIPLTYDTIRTIEAYSIE</sequence>